<evidence type="ECO:0000313" key="1">
    <source>
        <dbReference type="EMBL" id="VDI07588.1"/>
    </source>
</evidence>
<dbReference type="Proteomes" id="UP000596742">
    <property type="component" value="Unassembled WGS sequence"/>
</dbReference>
<dbReference type="PANTHER" id="PTHR19446">
    <property type="entry name" value="REVERSE TRANSCRIPTASES"/>
    <property type="match status" value="1"/>
</dbReference>
<proteinExistence type="predicted"/>
<keyword evidence="2" id="KW-1185">Reference proteome</keyword>
<name>A0A8B6CPU2_MYTGA</name>
<sequence length="122" mass="13982">MKTGKSPDVNGISSEHFKYRPEEIVPITLFIINLIFDNLDVPEKIKSGTVTPVLKTGKDKMYPENYRGITVTNTFSTVLESLLKDRIEPTLLPKQSKITAWFHRKGIITKYSVYCYTNSRLL</sequence>
<organism evidence="1 2">
    <name type="scientific">Mytilus galloprovincialis</name>
    <name type="common">Mediterranean mussel</name>
    <dbReference type="NCBI Taxonomy" id="29158"/>
    <lineage>
        <taxon>Eukaryota</taxon>
        <taxon>Metazoa</taxon>
        <taxon>Spiralia</taxon>
        <taxon>Lophotrochozoa</taxon>
        <taxon>Mollusca</taxon>
        <taxon>Bivalvia</taxon>
        <taxon>Autobranchia</taxon>
        <taxon>Pteriomorphia</taxon>
        <taxon>Mytilida</taxon>
        <taxon>Mytiloidea</taxon>
        <taxon>Mytilidae</taxon>
        <taxon>Mytilinae</taxon>
        <taxon>Mytilus</taxon>
    </lineage>
</organism>
<protein>
    <submittedName>
        <fullName evidence="1">Uncharacterized protein</fullName>
    </submittedName>
</protein>
<dbReference type="EMBL" id="UYJE01002072">
    <property type="protein sequence ID" value="VDI07588.1"/>
    <property type="molecule type" value="Genomic_DNA"/>
</dbReference>
<dbReference type="OrthoDB" id="6141209at2759"/>
<gene>
    <name evidence="1" type="ORF">MGAL_10B049774</name>
</gene>
<reference evidence="1" key="1">
    <citation type="submission" date="2018-11" db="EMBL/GenBank/DDBJ databases">
        <authorList>
            <person name="Alioto T."/>
            <person name="Alioto T."/>
        </authorList>
    </citation>
    <scope>NUCLEOTIDE SEQUENCE</scope>
</reference>
<accession>A0A8B6CPU2</accession>
<evidence type="ECO:0000313" key="2">
    <source>
        <dbReference type="Proteomes" id="UP000596742"/>
    </source>
</evidence>
<dbReference type="AlphaFoldDB" id="A0A8B6CPU2"/>
<comment type="caution">
    <text evidence="1">The sequence shown here is derived from an EMBL/GenBank/DDBJ whole genome shotgun (WGS) entry which is preliminary data.</text>
</comment>